<evidence type="ECO:0000313" key="1">
    <source>
        <dbReference type="EMBL" id="MEK0184303.1"/>
    </source>
</evidence>
<dbReference type="EMBL" id="JBBLXS010000044">
    <property type="protein sequence ID" value="MEK0184303.1"/>
    <property type="molecule type" value="Genomic_DNA"/>
</dbReference>
<organism evidence="1 2">
    <name type="scientific">Microcoleus anatoxicus PTRS2</name>
    <dbReference type="NCBI Taxonomy" id="2705321"/>
    <lineage>
        <taxon>Bacteria</taxon>
        <taxon>Bacillati</taxon>
        <taxon>Cyanobacteriota</taxon>
        <taxon>Cyanophyceae</taxon>
        <taxon>Oscillatoriophycideae</taxon>
        <taxon>Oscillatoriales</taxon>
        <taxon>Microcoleaceae</taxon>
        <taxon>Microcoleus</taxon>
        <taxon>Microcoleus anatoxicus</taxon>
    </lineage>
</organism>
<comment type="caution">
    <text evidence="1">The sequence shown here is derived from an EMBL/GenBank/DDBJ whole genome shotgun (WGS) entry which is preliminary data.</text>
</comment>
<protein>
    <submittedName>
        <fullName evidence="1">Uncharacterized protein</fullName>
    </submittedName>
</protein>
<name>A0ABU8YIX1_9CYAN</name>
<proteinExistence type="predicted"/>
<dbReference type="RefSeq" id="WP_340541282.1">
    <property type="nucleotide sequence ID" value="NZ_JBBLXS010000044.1"/>
</dbReference>
<sequence>MLHPTLDGRFKISQMGSIYDFIENLVGSPGNDEAVRNELANCDREI</sequence>
<dbReference type="Proteomes" id="UP001384579">
    <property type="component" value="Unassembled WGS sequence"/>
</dbReference>
<reference evidence="1 2" key="1">
    <citation type="journal article" date="2020" name="Harmful Algae">
        <title>Molecular and morphological characterization of a novel dihydroanatoxin-a producing Microcoleus species (cyanobacteria) from the Russian River, California, USA.</title>
        <authorList>
            <person name="Conklin K.Y."/>
            <person name="Stancheva R."/>
            <person name="Otten T.G."/>
            <person name="Fadness R."/>
            <person name="Boyer G.L."/>
            <person name="Read B."/>
            <person name="Zhang X."/>
            <person name="Sheath R.G."/>
        </authorList>
    </citation>
    <scope>NUCLEOTIDE SEQUENCE [LARGE SCALE GENOMIC DNA]</scope>
    <source>
        <strain evidence="1 2">PTRS2</strain>
    </source>
</reference>
<evidence type="ECO:0000313" key="2">
    <source>
        <dbReference type="Proteomes" id="UP001384579"/>
    </source>
</evidence>
<keyword evidence="2" id="KW-1185">Reference proteome</keyword>
<gene>
    <name evidence="1" type="ORF">WMG39_05495</name>
</gene>
<accession>A0ABU8YIX1</accession>